<dbReference type="Proteomes" id="UP000017174">
    <property type="component" value="Unassembled WGS sequence"/>
</dbReference>
<proteinExistence type="predicted"/>
<evidence type="ECO:0000313" key="1">
    <source>
        <dbReference type="EMBL" id="ERT66440.1"/>
    </source>
</evidence>
<protein>
    <submittedName>
        <fullName evidence="1">Uncharacterized protein</fullName>
    </submittedName>
</protein>
<sequence length="67" mass="7842">MRTPRIFYLIQDYAVLPLAWGLFAIERTSETKVAPARSWGHARIICRSELGGTRILRDYENLMLTFR</sequence>
<gene>
    <name evidence="1" type="ORF">HMPREF0742_01093</name>
</gene>
<comment type="caution">
    <text evidence="1">The sequence shown here is derived from an EMBL/GenBank/DDBJ whole genome shotgun (WGS) entry which is preliminary data.</text>
</comment>
<dbReference type="HOGENOM" id="CLU_2809786_0_0_11"/>
<organism evidence="1 2">
    <name type="scientific">Rothia aeria F0184</name>
    <dbReference type="NCBI Taxonomy" id="888019"/>
    <lineage>
        <taxon>Bacteria</taxon>
        <taxon>Bacillati</taxon>
        <taxon>Actinomycetota</taxon>
        <taxon>Actinomycetes</taxon>
        <taxon>Micrococcales</taxon>
        <taxon>Micrococcaceae</taxon>
        <taxon>Rothia</taxon>
    </lineage>
</organism>
<dbReference type="EMBL" id="AXZG01000035">
    <property type="protein sequence ID" value="ERT66440.1"/>
    <property type="molecule type" value="Genomic_DNA"/>
</dbReference>
<name>U7V4G2_9MICC</name>
<reference evidence="1 2" key="1">
    <citation type="submission" date="2013-08" db="EMBL/GenBank/DDBJ databases">
        <authorList>
            <person name="Weinstock G."/>
            <person name="Sodergren E."/>
            <person name="Wylie T."/>
            <person name="Fulton L."/>
            <person name="Fulton R."/>
            <person name="Fronick C."/>
            <person name="O'Laughlin M."/>
            <person name="Godfrey J."/>
            <person name="Miner T."/>
            <person name="Herter B."/>
            <person name="Appelbaum E."/>
            <person name="Cordes M."/>
            <person name="Lek S."/>
            <person name="Wollam A."/>
            <person name="Pepin K.H."/>
            <person name="Palsikar V.B."/>
            <person name="Mitreva M."/>
            <person name="Wilson R.K."/>
        </authorList>
    </citation>
    <scope>NUCLEOTIDE SEQUENCE [LARGE SCALE GENOMIC DNA]</scope>
    <source>
        <strain evidence="1 2">F0184</strain>
    </source>
</reference>
<accession>U7V4G2</accession>
<evidence type="ECO:0000313" key="2">
    <source>
        <dbReference type="Proteomes" id="UP000017174"/>
    </source>
</evidence>
<dbReference type="AlphaFoldDB" id="U7V4G2"/>